<evidence type="ECO:0000256" key="2">
    <source>
        <dbReference type="ARBA" id="ARBA00022723"/>
    </source>
</evidence>
<dbReference type="PANTHER" id="PTHR45745">
    <property type="entry name" value="PHOSPHOMANNOMUTASE 45A"/>
    <property type="match status" value="1"/>
</dbReference>
<proteinExistence type="inferred from homology"/>
<keyword evidence="7" id="KW-1185">Reference proteome</keyword>
<evidence type="ECO:0000256" key="4">
    <source>
        <dbReference type="ARBA" id="ARBA00023235"/>
    </source>
</evidence>
<protein>
    <recommendedName>
        <fullName evidence="5">Alpha-D-phosphohexomutase alpha/beta/alpha domain-containing protein</fullName>
    </recommendedName>
</protein>
<dbReference type="InterPro" id="IPR005844">
    <property type="entry name" value="A-D-PHexomutase_a/b/a-I"/>
</dbReference>
<evidence type="ECO:0000259" key="5">
    <source>
        <dbReference type="Pfam" id="PF02878"/>
    </source>
</evidence>
<dbReference type="Gene3D" id="3.40.120.10">
    <property type="entry name" value="Alpha-D-Glucose-1,6-Bisphosphate, subunit A, domain 3"/>
    <property type="match status" value="1"/>
</dbReference>
<evidence type="ECO:0000256" key="3">
    <source>
        <dbReference type="ARBA" id="ARBA00022842"/>
    </source>
</evidence>
<keyword evidence="2" id="KW-0479">Metal-binding</keyword>
<dbReference type="GO" id="GO:0005634">
    <property type="term" value="C:nucleus"/>
    <property type="evidence" value="ECO:0007669"/>
    <property type="project" value="TreeGrafter"/>
</dbReference>
<dbReference type="GO" id="GO:0005975">
    <property type="term" value="P:carbohydrate metabolic process"/>
    <property type="evidence" value="ECO:0007669"/>
    <property type="project" value="InterPro"/>
</dbReference>
<dbReference type="OrthoDB" id="8300170at2759"/>
<feature type="domain" description="Alpha-D-phosphohexomutase alpha/beta/alpha" evidence="5">
    <location>
        <begin position="28"/>
        <end position="85"/>
    </location>
</feature>
<sequence>TKSTRDEIEELAKAQDYGALAARMNGRLLFGTAGIRARMEGGFARLNDLTIINVTRGFAKYMLEFHKGKTLTGVAIGYDARHHSRR</sequence>
<organism evidence="6 7">
    <name type="scientific">Teladorsagia circumcincta</name>
    <name type="common">Brown stomach worm</name>
    <name type="synonym">Ostertagia circumcincta</name>
    <dbReference type="NCBI Taxonomy" id="45464"/>
    <lineage>
        <taxon>Eukaryota</taxon>
        <taxon>Metazoa</taxon>
        <taxon>Ecdysozoa</taxon>
        <taxon>Nematoda</taxon>
        <taxon>Chromadorea</taxon>
        <taxon>Rhabditida</taxon>
        <taxon>Rhabditina</taxon>
        <taxon>Rhabditomorpha</taxon>
        <taxon>Strongyloidea</taxon>
        <taxon>Trichostrongylidae</taxon>
        <taxon>Teladorsagia</taxon>
    </lineage>
</organism>
<keyword evidence="4" id="KW-0413">Isomerase</keyword>
<feature type="non-terminal residue" evidence="6">
    <location>
        <position position="86"/>
    </location>
</feature>
<dbReference type="SUPFAM" id="SSF53738">
    <property type="entry name" value="Phosphoglucomutase, first 3 domains"/>
    <property type="match status" value="1"/>
</dbReference>
<accession>A0A2G9TAK2</accession>
<dbReference type="Proteomes" id="UP000230423">
    <property type="component" value="Unassembled WGS sequence"/>
</dbReference>
<dbReference type="AlphaFoldDB" id="A0A2G9TAK2"/>
<dbReference type="GO" id="GO:0006166">
    <property type="term" value="P:purine ribonucleoside salvage"/>
    <property type="evidence" value="ECO:0007669"/>
    <property type="project" value="TreeGrafter"/>
</dbReference>
<dbReference type="PANTHER" id="PTHR45745:SF1">
    <property type="entry name" value="PHOSPHOGLUCOMUTASE 2B-RELATED"/>
    <property type="match status" value="1"/>
</dbReference>
<dbReference type="EMBL" id="KZ390954">
    <property type="protein sequence ID" value="PIO54918.1"/>
    <property type="molecule type" value="Genomic_DNA"/>
</dbReference>
<dbReference type="GO" id="GO:0008973">
    <property type="term" value="F:phosphopentomutase activity"/>
    <property type="evidence" value="ECO:0007669"/>
    <property type="project" value="TreeGrafter"/>
</dbReference>
<feature type="non-terminal residue" evidence="6">
    <location>
        <position position="1"/>
    </location>
</feature>
<dbReference type="Pfam" id="PF02878">
    <property type="entry name" value="PGM_PMM_I"/>
    <property type="match status" value="1"/>
</dbReference>
<reference evidence="6 7" key="1">
    <citation type="submission" date="2015-09" db="EMBL/GenBank/DDBJ databases">
        <title>Draft genome of the parasitic nematode Teladorsagia circumcincta isolate WARC Sus (inbred).</title>
        <authorList>
            <person name="Mitreva M."/>
        </authorList>
    </citation>
    <scope>NUCLEOTIDE SEQUENCE [LARGE SCALE GENOMIC DNA]</scope>
    <source>
        <strain evidence="6 7">S</strain>
    </source>
</reference>
<evidence type="ECO:0000313" key="6">
    <source>
        <dbReference type="EMBL" id="PIO54918.1"/>
    </source>
</evidence>
<name>A0A2G9TAK2_TELCI</name>
<gene>
    <name evidence="6" type="ORF">TELCIR_23707</name>
</gene>
<evidence type="ECO:0000256" key="1">
    <source>
        <dbReference type="ARBA" id="ARBA00010231"/>
    </source>
</evidence>
<evidence type="ECO:0000313" key="7">
    <source>
        <dbReference type="Proteomes" id="UP000230423"/>
    </source>
</evidence>
<dbReference type="InterPro" id="IPR016055">
    <property type="entry name" value="A-D-PHexomutase_a/b/a-I/II/III"/>
</dbReference>
<keyword evidence="3" id="KW-0460">Magnesium</keyword>
<dbReference type="GO" id="GO:0046872">
    <property type="term" value="F:metal ion binding"/>
    <property type="evidence" value="ECO:0007669"/>
    <property type="project" value="UniProtKB-KW"/>
</dbReference>
<comment type="similarity">
    <text evidence="1">Belongs to the phosphohexose mutase family.</text>
</comment>